<dbReference type="PANTHER" id="PTHR19920">
    <property type="entry name" value="WD40 PROTEIN CIAO1"/>
    <property type="match status" value="1"/>
</dbReference>
<dbReference type="Proteomes" id="UP000688137">
    <property type="component" value="Unassembled WGS sequence"/>
</dbReference>
<feature type="repeat" description="WD" evidence="1">
    <location>
        <begin position="139"/>
        <end position="170"/>
    </location>
</feature>
<keyword evidence="4" id="KW-1185">Reference proteome</keyword>
<dbReference type="PROSITE" id="PS50082">
    <property type="entry name" value="WD_REPEATS_2"/>
    <property type="match status" value="2"/>
</dbReference>
<dbReference type="SMART" id="SM00320">
    <property type="entry name" value="WD40"/>
    <property type="match status" value="4"/>
</dbReference>
<feature type="region of interest" description="Disordered" evidence="2">
    <location>
        <begin position="36"/>
        <end position="66"/>
    </location>
</feature>
<dbReference type="GO" id="GO:0097361">
    <property type="term" value="C:cytosolic [4Fe-4S] assembly targeting complex"/>
    <property type="evidence" value="ECO:0007669"/>
    <property type="project" value="TreeGrafter"/>
</dbReference>
<dbReference type="GO" id="GO:0016226">
    <property type="term" value="P:iron-sulfur cluster assembly"/>
    <property type="evidence" value="ECO:0007669"/>
    <property type="project" value="TreeGrafter"/>
</dbReference>
<reference evidence="3" key="1">
    <citation type="submission" date="2021-01" db="EMBL/GenBank/DDBJ databases">
        <authorList>
            <consortium name="Genoscope - CEA"/>
            <person name="William W."/>
        </authorList>
    </citation>
    <scope>NUCLEOTIDE SEQUENCE</scope>
</reference>
<dbReference type="EMBL" id="CAJJDM010000022">
    <property type="protein sequence ID" value="CAD8055917.1"/>
    <property type="molecule type" value="Genomic_DNA"/>
</dbReference>
<accession>A0A8S1KM42</accession>
<evidence type="ECO:0000256" key="1">
    <source>
        <dbReference type="PROSITE-ProRule" id="PRU00221"/>
    </source>
</evidence>
<evidence type="ECO:0008006" key="5">
    <source>
        <dbReference type="Google" id="ProtNLM"/>
    </source>
</evidence>
<feature type="repeat" description="WD" evidence="1">
    <location>
        <begin position="184"/>
        <end position="216"/>
    </location>
</feature>
<dbReference type="InterPro" id="IPR001680">
    <property type="entry name" value="WD40_rpt"/>
</dbReference>
<sequence>MQTQEDKVKQDQLIEVQECIQIQQLAAEDSVMNIDSKLEKKQHQNQIQEQETQQKQEQQIQENDSHNQQLTNQQTTFMSTHSNIKPFTYQLMKQYSIKQDQYCNAIAVNYDCTILVAGCGQYIKVFEFNQAMLKQDQILCEHNSNVITLNFMKRQDQFISGSSDHSIIIWARNQNNSWFCYQKLLGHKSYIQCLALNNNEDIIASGGNDNAIIFWQKQNQWLCSQTIIGHKQCVFGLSFNEQKNRLISCGQDCLILVIEQSEQNKQWIIIQTIESETCGVRLKFIDDDTFTLNPWGEEEMYIFQMNSVNKEYMYKKVIKGKGGYSDSPQFPQQYIKSKCILLNKNGSNVSILRRQQNGEFTIEQSIEFQTHYIFGCMTDDGQYLITWDFKSKEYQIRKYQEQ</sequence>
<evidence type="ECO:0000313" key="3">
    <source>
        <dbReference type="EMBL" id="CAD8055917.1"/>
    </source>
</evidence>
<feature type="compositionally biased region" description="Low complexity" evidence="2">
    <location>
        <begin position="44"/>
        <end position="62"/>
    </location>
</feature>
<evidence type="ECO:0000313" key="4">
    <source>
        <dbReference type="Proteomes" id="UP000688137"/>
    </source>
</evidence>
<name>A0A8S1KM42_PARPR</name>
<protein>
    <recommendedName>
        <fullName evidence="5">WD40-repeat-containing domain</fullName>
    </recommendedName>
</protein>
<organism evidence="3 4">
    <name type="scientific">Paramecium primaurelia</name>
    <dbReference type="NCBI Taxonomy" id="5886"/>
    <lineage>
        <taxon>Eukaryota</taxon>
        <taxon>Sar</taxon>
        <taxon>Alveolata</taxon>
        <taxon>Ciliophora</taxon>
        <taxon>Intramacronucleata</taxon>
        <taxon>Oligohymenophorea</taxon>
        <taxon>Peniculida</taxon>
        <taxon>Parameciidae</taxon>
        <taxon>Paramecium</taxon>
    </lineage>
</organism>
<evidence type="ECO:0000256" key="2">
    <source>
        <dbReference type="SAM" id="MobiDB-lite"/>
    </source>
</evidence>
<proteinExistence type="predicted"/>
<keyword evidence="1" id="KW-0853">WD repeat</keyword>
<gene>
    <name evidence="3" type="ORF">PPRIM_AZ9-3.1.T0240018</name>
</gene>
<dbReference type="PROSITE" id="PS50294">
    <property type="entry name" value="WD_REPEATS_REGION"/>
    <property type="match status" value="2"/>
</dbReference>
<dbReference type="AlphaFoldDB" id="A0A8S1KM42"/>
<dbReference type="PANTHER" id="PTHR19920:SF0">
    <property type="entry name" value="CYTOSOLIC IRON-SULFUR PROTEIN ASSEMBLY PROTEIN CIAO1-RELATED"/>
    <property type="match status" value="1"/>
</dbReference>
<dbReference type="Pfam" id="PF00400">
    <property type="entry name" value="WD40"/>
    <property type="match status" value="3"/>
</dbReference>
<comment type="caution">
    <text evidence="3">The sequence shown here is derived from an EMBL/GenBank/DDBJ whole genome shotgun (WGS) entry which is preliminary data.</text>
</comment>